<feature type="transmembrane region" description="Helical" evidence="2">
    <location>
        <begin position="12"/>
        <end position="33"/>
    </location>
</feature>
<name>A0A1G9UYJ9_9ACTN</name>
<proteinExistence type="predicted"/>
<feature type="region of interest" description="Disordered" evidence="1">
    <location>
        <begin position="114"/>
        <end position="144"/>
    </location>
</feature>
<dbReference type="Pfam" id="PF07784">
    <property type="entry name" value="DUF1622"/>
    <property type="match status" value="1"/>
</dbReference>
<feature type="transmembrane region" description="Helical" evidence="2">
    <location>
        <begin position="83"/>
        <end position="102"/>
    </location>
</feature>
<dbReference type="EMBL" id="FNIE01000001">
    <property type="protein sequence ID" value="SDM64889.1"/>
    <property type="molecule type" value="Genomic_DNA"/>
</dbReference>
<protein>
    <submittedName>
        <fullName evidence="3">Uncharacterized membrane protein</fullName>
    </submittedName>
</protein>
<gene>
    <name evidence="3" type="ORF">SAMN05216259_10147</name>
</gene>
<keyword evidence="2" id="KW-1133">Transmembrane helix</keyword>
<reference evidence="3 4" key="1">
    <citation type="submission" date="2016-10" db="EMBL/GenBank/DDBJ databases">
        <authorList>
            <person name="de Groot N.N."/>
        </authorList>
    </citation>
    <scope>NUCLEOTIDE SEQUENCE [LARGE SCALE GENOMIC DNA]</scope>
    <source>
        <strain evidence="3 4">CGMCC 4.2022</strain>
    </source>
</reference>
<dbReference type="OrthoDB" id="9812897at2"/>
<dbReference type="Proteomes" id="UP000199341">
    <property type="component" value="Unassembled WGS sequence"/>
</dbReference>
<evidence type="ECO:0000313" key="3">
    <source>
        <dbReference type="EMBL" id="SDM64889.1"/>
    </source>
</evidence>
<dbReference type="PANTHER" id="PTHR38468:SF1">
    <property type="entry name" value="SLL0939 PROTEIN"/>
    <property type="match status" value="1"/>
</dbReference>
<keyword evidence="2" id="KW-0812">Transmembrane</keyword>
<evidence type="ECO:0000256" key="2">
    <source>
        <dbReference type="SAM" id="Phobius"/>
    </source>
</evidence>
<keyword evidence="2" id="KW-0472">Membrane</keyword>
<evidence type="ECO:0000256" key="1">
    <source>
        <dbReference type="SAM" id="MobiDB-lite"/>
    </source>
</evidence>
<organism evidence="3 4">
    <name type="scientific">Actinacidiphila guanduensis</name>
    <dbReference type="NCBI Taxonomy" id="310781"/>
    <lineage>
        <taxon>Bacteria</taxon>
        <taxon>Bacillati</taxon>
        <taxon>Actinomycetota</taxon>
        <taxon>Actinomycetes</taxon>
        <taxon>Kitasatosporales</taxon>
        <taxon>Streptomycetaceae</taxon>
        <taxon>Actinacidiphila</taxon>
    </lineage>
</organism>
<sequence>MTFTQAMDRAAQVFEGVGAAVLAVGFLLALAVAAREWRRSGLAGEGYRALRETFGGALLLGLEILVAADLIRTVAVAPTLKNVAVLGLIVLIRTFLSFSLQIEIEGALPWRRASRDGRAGTGHTSEGNPTTSRRPPPGTGHASP</sequence>
<accession>A0A1G9UYJ9</accession>
<dbReference type="InterPro" id="IPR012427">
    <property type="entry name" value="DUF1622"/>
</dbReference>
<evidence type="ECO:0000313" key="4">
    <source>
        <dbReference type="Proteomes" id="UP000199341"/>
    </source>
</evidence>
<dbReference type="PANTHER" id="PTHR38468">
    <property type="entry name" value="SLL0939 PROTEIN"/>
    <property type="match status" value="1"/>
</dbReference>
<feature type="transmembrane region" description="Helical" evidence="2">
    <location>
        <begin position="54"/>
        <end position="77"/>
    </location>
</feature>
<dbReference type="AlphaFoldDB" id="A0A1G9UYJ9"/>
<keyword evidence="4" id="KW-1185">Reference proteome</keyword>
<dbReference type="RefSeq" id="WP_093782168.1">
    <property type="nucleotide sequence ID" value="NZ_FNIE01000001.1"/>
</dbReference>